<comment type="caution">
    <text evidence="2">The sequence shown here is derived from an EMBL/GenBank/DDBJ whole genome shotgun (WGS) entry which is preliminary data.</text>
</comment>
<evidence type="ECO:0000313" key="2">
    <source>
        <dbReference type="EMBL" id="GAA2069293.1"/>
    </source>
</evidence>
<dbReference type="RefSeq" id="WP_344526014.1">
    <property type="nucleotide sequence ID" value="NZ_BAAAPE010000005.1"/>
</dbReference>
<evidence type="ECO:0000256" key="1">
    <source>
        <dbReference type="SAM" id="SignalP"/>
    </source>
</evidence>
<proteinExistence type="predicted"/>
<protein>
    <recommendedName>
        <fullName evidence="4">Peptidoglycan-binding protein</fullName>
    </recommendedName>
</protein>
<reference evidence="2 3" key="1">
    <citation type="journal article" date="2019" name="Int. J. Syst. Evol. Microbiol.">
        <title>The Global Catalogue of Microorganisms (GCM) 10K type strain sequencing project: providing services to taxonomists for standard genome sequencing and annotation.</title>
        <authorList>
            <consortium name="The Broad Institute Genomics Platform"/>
            <consortium name="The Broad Institute Genome Sequencing Center for Infectious Disease"/>
            <person name="Wu L."/>
            <person name="Ma J."/>
        </authorList>
    </citation>
    <scope>NUCLEOTIDE SEQUENCE [LARGE SCALE GENOMIC DNA]</scope>
    <source>
        <strain evidence="2 3">JCM 15478</strain>
    </source>
</reference>
<keyword evidence="3" id="KW-1185">Reference proteome</keyword>
<gene>
    <name evidence="2" type="ORF">GCM10009801_18700</name>
</gene>
<feature type="chain" id="PRO_5046806110" description="Peptidoglycan-binding protein" evidence="1">
    <location>
        <begin position="35"/>
        <end position="195"/>
    </location>
</feature>
<name>A0ABN2VQX9_9ACTN</name>
<evidence type="ECO:0008006" key="4">
    <source>
        <dbReference type="Google" id="ProtNLM"/>
    </source>
</evidence>
<accession>A0ABN2VQX9</accession>
<evidence type="ECO:0000313" key="3">
    <source>
        <dbReference type="Proteomes" id="UP001500016"/>
    </source>
</evidence>
<dbReference type="EMBL" id="BAAAPE010000005">
    <property type="protein sequence ID" value="GAA2069293.1"/>
    <property type="molecule type" value="Genomic_DNA"/>
</dbReference>
<keyword evidence="1" id="KW-0732">Signal</keyword>
<organism evidence="2 3">
    <name type="scientific">Streptomyces albiaxialis</name>
    <dbReference type="NCBI Taxonomy" id="329523"/>
    <lineage>
        <taxon>Bacteria</taxon>
        <taxon>Bacillati</taxon>
        <taxon>Actinomycetota</taxon>
        <taxon>Actinomycetes</taxon>
        <taxon>Kitasatosporales</taxon>
        <taxon>Streptomycetaceae</taxon>
        <taxon>Streptomyces</taxon>
    </lineage>
</organism>
<sequence>MKSILRPRSTRARMAVAVAAGATLALTVPGVGQAADAPRAAGGVGAGVGVGGDVGVQAKLSHSQATAKFRAAGITWTSSGGCSDRNRPNCTSFEQINSATVDGVITLKSASGCAIRLTGGTETGHASGTYSHWNGYKVDFGLTNCLNNYIQGTFTSIGGSKWKSGSGNVYYKEGNHWDVTYYNCGGCLAGQRAVG</sequence>
<dbReference type="Proteomes" id="UP001500016">
    <property type="component" value="Unassembled WGS sequence"/>
</dbReference>
<feature type="signal peptide" evidence="1">
    <location>
        <begin position="1"/>
        <end position="34"/>
    </location>
</feature>